<dbReference type="NCBIfam" id="TIGR00055">
    <property type="entry name" value="uppS"/>
    <property type="match status" value="1"/>
</dbReference>
<dbReference type="InterPro" id="IPR001441">
    <property type="entry name" value="UPP_synth-like"/>
</dbReference>
<evidence type="ECO:0000256" key="4">
    <source>
        <dbReference type="ARBA" id="ARBA00022679"/>
    </source>
</evidence>
<dbReference type="PROSITE" id="PS01066">
    <property type="entry name" value="UPP_SYNTHASE"/>
    <property type="match status" value="1"/>
</dbReference>
<comment type="pathway">
    <text evidence="2">Protein modification; protein glycosylation.</text>
</comment>
<dbReference type="HAMAP" id="MF_01139">
    <property type="entry name" value="ISPT"/>
    <property type="match status" value="1"/>
</dbReference>
<dbReference type="EMBL" id="AWWV01005098">
    <property type="protein sequence ID" value="OMP05949.1"/>
    <property type="molecule type" value="Genomic_DNA"/>
</dbReference>
<reference evidence="6 7" key="1">
    <citation type="submission" date="2013-09" db="EMBL/GenBank/DDBJ databases">
        <title>Corchorus capsularis genome sequencing.</title>
        <authorList>
            <person name="Alam M."/>
            <person name="Haque M.S."/>
            <person name="Islam M.S."/>
            <person name="Emdad E.M."/>
            <person name="Islam M.M."/>
            <person name="Ahmed B."/>
            <person name="Halim A."/>
            <person name="Hossen Q.M.M."/>
            <person name="Hossain M.Z."/>
            <person name="Ahmed R."/>
            <person name="Khan M.M."/>
            <person name="Islam R."/>
            <person name="Rashid M.M."/>
            <person name="Khan S.A."/>
            <person name="Rahman M.S."/>
            <person name="Alam M."/>
        </authorList>
    </citation>
    <scope>NUCLEOTIDE SEQUENCE [LARGE SCALE GENOMIC DNA]</scope>
    <source>
        <strain evidence="7">cv. CVL-1</strain>
        <tissue evidence="6">Whole seedling</tissue>
    </source>
</reference>
<comment type="function">
    <text evidence="1">Catalyzes cis-prenyl chain elongation to produce the polyprenyl backbone of dolichol, a glycosyl carrier-lipid required for the biosynthesis of several classes of glycoprotein.</text>
</comment>
<dbReference type="EC" id="2.5.1.-" evidence="5"/>
<dbReference type="PANTHER" id="PTHR10291">
    <property type="entry name" value="DEHYDRODOLICHYL DIPHOSPHATE SYNTHASE FAMILY MEMBER"/>
    <property type="match status" value="1"/>
</dbReference>
<name>A0A1R3KFX0_COCAP</name>
<proteinExistence type="inferred from homology"/>
<accession>A0A1R3KFX0</accession>
<dbReference type="InterPro" id="IPR036424">
    <property type="entry name" value="UPP_synth-like_sf"/>
</dbReference>
<dbReference type="Proteomes" id="UP000188268">
    <property type="component" value="Unassembled WGS sequence"/>
</dbReference>
<keyword evidence="7" id="KW-1185">Reference proteome</keyword>
<evidence type="ECO:0000256" key="2">
    <source>
        <dbReference type="ARBA" id="ARBA00004922"/>
    </source>
</evidence>
<dbReference type="Gene3D" id="3.40.1180.10">
    <property type="entry name" value="Decaprenyl diphosphate synthase-like"/>
    <property type="match status" value="1"/>
</dbReference>
<gene>
    <name evidence="6" type="ORF">CCACVL1_01777</name>
</gene>
<dbReference type="GO" id="GO:0016094">
    <property type="term" value="P:polyprenol biosynthetic process"/>
    <property type="evidence" value="ECO:0007669"/>
    <property type="project" value="TreeGrafter"/>
</dbReference>
<keyword evidence="4 5" id="KW-0808">Transferase</keyword>
<dbReference type="InterPro" id="IPR018520">
    <property type="entry name" value="UPP_synth-like_CS"/>
</dbReference>
<dbReference type="SUPFAM" id="SSF64005">
    <property type="entry name" value="Undecaprenyl diphosphate synthase"/>
    <property type="match status" value="2"/>
</dbReference>
<dbReference type="UniPathway" id="UPA00378"/>
<comment type="caution">
    <text evidence="6">The sequence shown here is derived from an EMBL/GenBank/DDBJ whole genome shotgun (WGS) entry which is preliminary data.</text>
</comment>
<comment type="similarity">
    <text evidence="3 5">Belongs to the UPP synthase family.</text>
</comment>
<evidence type="ECO:0000256" key="1">
    <source>
        <dbReference type="ARBA" id="ARBA00002674"/>
    </source>
</evidence>
<evidence type="ECO:0000256" key="5">
    <source>
        <dbReference type="RuleBase" id="RU363018"/>
    </source>
</evidence>
<dbReference type="AlphaFoldDB" id="A0A1R3KFX0"/>
<evidence type="ECO:0000256" key="3">
    <source>
        <dbReference type="ARBA" id="ARBA00005432"/>
    </source>
</evidence>
<dbReference type="Pfam" id="PF01255">
    <property type="entry name" value="Prenyltransf"/>
    <property type="match status" value="2"/>
</dbReference>
<dbReference type="STRING" id="210143.A0A1R3KFX0"/>
<dbReference type="Gramene" id="OMP05949">
    <property type="protein sequence ID" value="OMP05949"/>
    <property type="gene ID" value="CCACVL1_01777"/>
</dbReference>
<protein>
    <recommendedName>
        <fullName evidence="5">Alkyl transferase</fullName>
        <ecNumber evidence="5">2.5.1.-</ecNumber>
    </recommendedName>
</protein>
<organism evidence="6 7">
    <name type="scientific">Corchorus capsularis</name>
    <name type="common">Jute</name>
    <dbReference type="NCBI Taxonomy" id="210143"/>
    <lineage>
        <taxon>Eukaryota</taxon>
        <taxon>Viridiplantae</taxon>
        <taxon>Streptophyta</taxon>
        <taxon>Embryophyta</taxon>
        <taxon>Tracheophyta</taxon>
        <taxon>Spermatophyta</taxon>
        <taxon>Magnoliopsida</taxon>
        <taxon>eudicotyledons</taxon>
        <taxon>Gunneridae</taxon>
        <taxon>Pentapetalae</taxon>
        <taxon>rosids</taxon>
        <taxon>malvids</taxon>
        <taxon>Malvales</taxon>
        <taxon>Malvaceae</taxon>
        <taxon>Grewioideae</taxon>
        <taxon>Apeibeae</taxon>
        <taxon>Corchorus</taxon>
    </lineage>
</organism>
<dbReference type="PANTHER" id="PTHR10291:SF43">
    <property type="entry name" value="DEHYDRODOLICHYL DIPHOSPHATE SYNTHASE COMPLEX SUBUNIT DHDDS"/>
    <property type="match status" value="1"/>
</dbReference>
<evidence type="ECO:0000313" key="6">
    <source>
        <dbReference type="EMBL" id="OMP05949.1"/>
    </source>
</evidence>
<dbReference type="OrthoDB" id="4173905at2759"/>
<evidence type="ECO:0000313" key="7">
    <source>
        <dbReference type="Proteomes" id="UP000188268"/>
    </source>
</evidence>
<dbReference type="GO" id="GO:0045547">
    <property type="term" value="F:ditrans,polycis-polyprenyl diphosphate synthase [(2E,6E)-farnesyl diphosphate specific] activity"/>
    <property type="evidence" value="ECO:0007669"/>
    <property type="project" value="TreeGrafter"/>
</dbReference>
<dbReference type="CDD" id="cd00475">
    <property type="entry name" value="Cis_IPPS"/>
    <property type="match status" value="1"/>
</dbReference>
<sequence length="380" mass="42486">MVNSATTGVGKFGGNGLSRLFGDMASFLRSCLFRVLSVGPIPTHLAFIMDGNRRYAKKHHLKEGDGHKAGYLALMSLLHYCYELGIKYVTVYAFSIENFKRRPDEVHSLMDLMLEKIEGLLMKESIVNQYGIRVHFIGNLKLLSESVRAAAEKVMRVTADNDKAVLLVCVAYTSSDEIVHAVEESCTVKGGEIQLSNSIESFNGMREYVIGGGKINGTVVHDAKKLCDDDRLDIFQELNASRGCNGVNQGYDGENGVATFDLREPFESDGDEVPTVNANKTGEYANVQVEGCENVRNEHPVIKLVDVEKYMYMAVAPDPDILIRSSGETRLSNFLLWQTSHCPLYSPAALWPEIGFWQLVWAILNFQRSHSYLEKRKKQL</sequence>
<dbReference type="OMA" id="LERHMYM"/>
<dbReference type="GO" id="GO:0005783">
    <property type="term" value="C:endoplasmic reticulum"/>
    <property type="evidence" value="ECO:0007669"/>
    <property type="project" value="TreeGrafter"/>
</dbReference>